<dbReference type="GO" id="GO:0045292">
    <property type="term" value="P:mRNA cis splicing, via spliceosome"/>
    <property type="evidence" value="ECO:0007669"/>
    <property type="project" value="TreeGrafter"/>
</dbReference>
<name>A0AA35RH96_GEOBA</name>
<dbReference type="InterPro" id="IPR039924">
    <property type="entry name" value="ICln/Lot5/Saf5"/>
</dbReference>
<feature type="compositionally biased region" description="Polar residues" evidence="8">
    <location>
        <begin position="201"/>
        <end position="211"/>
    </location>
</feature>
<evidence type="ECO:0000313" key="9">
    <source>
        <dbReference type="EMBL" id="CAI8011458.1"/>
    </source>
</evidence>
<keyword evidence="5" id="KW-0963">Cytoplasm</keyword>
<evidence type="ECO:0000256" key="1">
    <source>
        <dbReference type="ARBA" id="ARBA00004123"/>
    </source>
</evidence>
<evidence type="ECO:0000256" key="4">
    <source>
        <dbReference type="ARBA" id="ARBA00015653"/>
    </source>
</evidence>
<dbReference type="GO" id="GO:0006821">
    <property type="term" value="P:chloride transport"/>
    <property type="evidence" value="ECO:0007669"/>
    <property type="project" value="InterPro"/>
</dbReference>
<dbReference type="GO" id="GO:0006884">
    <property type="term" value="P:cell volume homeostasis"/>
    <property type="evidence" value="ECO:0007669"/>
    <property type="project" value="InterPro"/>
</dbReference>
<reference evidence="9" key="1">
    <citation type="submission" date="2023-03" db="EMBL/GenBank/DDBJ databases">
        <authorList>
            <person name="Steffen K."/>
            <person name="Cardenas P."/>
        </authorList>
    </citation>
    <scope>NUCLEOTIDE SEQUENCE</scope>
</reference>
<dbReference type="Gene3D" id="2.30.29.30">
    <property type="entry name" value="Pleckstrin-homology domain (PH domain)/Phosphotyrosine-binding domain (PTB)"/>
    <property type="match status" value="1"/>
</dbReference>
<dbReference type="PANTHER" id="PTHR21399:SF0">
    <property type="entry name" value="METHYLOSOME SUBUNIT PICLN"/>
    <property type="match status" value="1"/>
</dbReference>
<dbReference type="PRINTS" id="PR01348">
    <property type="entry name" value="ICLNCHANNEL"/>
</dbReference>
<evidence type="ECO:0000256" key="2">
    <source>
        <dbReference type="ARBA" id="ARBA00004496"/>
    </source>
</evidence>
<evidence type="ECO:0000256" key="5">
    <source>
        <dbReference type="ARBA" id="ARBA00022490"/>
    </source>
</evidence>
<evidence type="ECO:0000256" key="8">
    <source>
        <dbReference type="SAM" id="MobiDB-lite"/>
    </source>
</evidence>
<dbReference type="GO" id="GO:0034715">
    <property type="term" value="C:pICln-Sm protein complex"/>
    <property type="evidence" value="ECO:0007669"/>
    <property type="project" value="InterPro"/>
</dbReference>
<feature type="region of interest" description="Disordered" evidence="8">
    <location>
        <begin position="197"/>
        <end position="221"/>
    </location>
</feature>
<dbReference type="InterPro" id="IPR011993">
    <property type="entry name" value="PH-like_dom_sf"/>
</dbReference>
<evidence type="ECO:0000256" key="7">
    <source>
        <dbReference type="ARBA" id="ARBA00045890"/>
    </source>
</evidence>
<comment type="similarity">
    <text evidence="3">Belongs to the pICln (TC 1.A.47) family.</text>
</comment>
<dbReference type="GO" id="GO:0005829">
    <property type="term" value="C:cytosol"/>
    <property type="evidence" value="ECO:0007669"/>
    <property type="project" value="InterPro"/>
</dbReference>
<dbReference type="Pfam" id="PF03517">
    <property type="entry name" value="Voldacs"/>
    <property type="match status" value="1"/>
</dbReference>
<accession>A0AA35RH96</accession>
<comment type="caution">
    <text evidence="9">The sequence shown here is derived from an EMBL/GenBank/DDBJ whole genome shotgun (WGS) entry which is preliminary data.</text>
</comment>
<comment type="function">
    <text evidence="7">Involved in both the assembly of spliceosomal snRNPs and the methylation of Sm proteins. Chaperone that regulates the assembly of spliceosomal U1, U2, U4 and U5 small nuclear ribonucleoproteins (snRNPs), the building blocks of the spliceosome, and thereby plays an important role in the splicing of cellular pre-mRNAs. Most spliceosomal snRNPs contain a common set of Sm proteins SNRPB, SNRPD1, SNRPD2, SNRPD3, SNRPE, SNRPF and SNRPG that assemble in a heptameric protein ring on the Sm site of the small nuclear RNA to form the core snRNP (Sm core). In the cytosol, the Sm proteins SNRPD1, SNRPD2, SNRPE, SNRPF and SNRPG are trapped in an inactive 6S pICln-Sm complex by the chaperone CLNS1A that controls the assembly of the core snRNP. Dissociation by the SMN complex of CLNS1A from the trapped Sm proteins and their transfer to an SMN-Sm complex triggers the assembly of core snRNPs and their transport to the nucleus.</text>
</comment>
<dbReference type="AlphaFoldDB" id="A0AA35RH96"/>
<evidence type="ECO:0000256" key="6">
    <source>
        <dbReference type="ARBA" id="ARBA00023242"/>
    </source>
</evidence>
<dbReference type="Proteomes" id="UP001174909">
    <property type="component" value="Unassembled WGS sequence"/>
</dbReference>
<proteinExistence type="inferred from homology"/>
<evidence type="ECO:0000313" key="10">
    <source>
        <dbReference type="Proteomes" id="UP001174909"/>
    </source>
</evidence>
<keyword evidence="10" id="KW-1185">Reference proteome</keyword>
<dbReference type="GO" id="GO:0000387">
    <property type="term" value="P:spliceosomal snRNP assembly"/>
    <property type="evidence" value="ECO:0007669"/>
    <property type="project" value="InterPro"/>
</dbReference>
<dbReference type="GO" id="GO:0034709">
    <property type="term" value="C:methylosome"/>
    <property type="evidence" value="ECO:0007669"/>
    <property type="project" value="InterPro"/>
</dbReference>
<comment type="subcellular location">
    <subcellularLocation>
        <location evidence="2">Cytoplasm</location>
    </subcellularLocation>
    <subcellularLocation>
        <location evidence="1">Nucleus</location>
    </subcellularLocation>
</comment>
<dbReference type="EMBL" id="CASHTH010001102">
    <property type="protein sequence ID" value="CAI8011458.1"/>
    <property type="molecule type" value="Genomic_DNA"/>
</dbReference>
<dbReference type="InterPro" id="IPR003521">
    <property type="entry name" value="ICln"/>
</dbReference>
<dbReference type="PANTHER" id="PTHR21399">
    <property type="entry name" value="CHLORIDE CONDUCTANCE REGULATORY PROTEIN ICLN"/>
    <property type="match status" value="1"/>
</dbReference>
<dbReference type="GO" id="GO:0005886">
    <property type="term" value="C:plasma membrane"/>
    <property type="evidence" value="ECO:0007669"/>
    <property type="project" value="InterPro"/>
</dbReference>
<dbReference type="GO" id="GO:0005681">
    <property type="term" value="C:spliceosomal complex"/>
    <property type="evidence" value="ECO:0007669"/>
    <property type="project" value="TreeGrafter"/>
</dbReference>
<keyword evidence="6" id="KW-0539">Nucleus</keyword>
<protein>
    <recommendedName>
        <fullName evidence="4">Methylosome subunit pICln</fullName>
    </recommendedName>
</protein>
<sequence>MAAEVEGQFAGVEVVLQQEETRAFADGRELGPGLLSVEESSLSWRSSDGSENLELEYPNIAIHAISRDTSVFPHHCVYIQYLRQPGDAEEGGEGEGEEEEQGEVIEYRLVPPSSDNLEEIYRAITQCQLLYPDPDQSDSDEEGPENEEGEEEGVGDVIDLEGGEFFTSSEGFDHLSPHGLTTLSHLERILQIQSPAEFEATISNTNGTSQEETPEQFKDTD</sequence>
<gene>
    <name evidence="9" type="ORF">GBAR_LOCUS7386</name>
</gene>
<feature type="region of interest" description="Disordered" evidence="8">
    <location>
        <begin position="131"/>
        <end position="154"/>
    </location>
</feature>
<organism evidence="9 10">
    <name type="scientific">Geodia barretti</name>
    <name type="common">Barrett's horny sponge</name>
    <dbReference type="NCBI Taxonomy" id="519541"/>
    <lineage>
        <taxon>Eukaryota</taxon>
        <taxon>Metazoa</taxon>
        <taxon>Porifera</taxon>
        <taxon>Demospongiae</taxon>
        <taxon>Heteroscleromorpha</taxon>
        <taxon>Tetractinellida</taxon>
        <taxon>Astrophorina</taxon>
        <taxon>Geodiidae</taxon>
        <taxon>Geodia</taxon>
    </lineage>
</organism>
<feature type="compositionally biased region" description="Acidic residues" evidence="8">
    <location>
        <begin position="135"/>
        <end position="154"/>
    </location>
</feature>
<evidence type="ECO:0000256" key="3">
    <source>
        <dbReference type="ARBA" id="ARBA00007054"/>
    </source>
</evidence>